<gene>
    <name evidence="2" type="ORF">LPJ64_003702</name>
</gene>
<keyword evidence="3" id="KW-1185">Reference proteome</keyword>
<reference evidence="2" key="1">
    <citation type="submission" date="2022-07" db="EMBL/GenBank/DDBJ databases">
        <title>Phylogenomic reconstructions and comparative analyses of Kickxellomycotina fungi.</title>
        <authorList>
            <person name="Reynolds N.K."/>
            <person name="Stajich J.E."/>
            <person name="Barry K."/>
            <person name="Grigoriev I.V."/>
            <person name="Crous P."/>
            <person name="Smith M.E."/>
        </authorList>
    </citation>
    <scope>NUCLEOTIDE SEQUENCE</scope>
    <source>
        <strain evidence="2">NBRC 105413</strain>
    </source>
</reference>
<dbReference type="Proteomes" id="UP001145021">
    <property type="component" value="Unassembled WGS sequence"/>
</dbReference>
<feature type="compositionally biased region" description="Low complexity" evidence="1">
    <location>
        <begin position="1"/>
        <end position="18"/>
    </location>
</feature>
<evidence type="ECO:0000313" key="3">
    <source>
        <dbReference type="Proteomes" id="UP001145021"/>
    </source>
</evidence>
<comment type="caution">
    <text evidence="2">The sequence shown here is derived from an EMBL/GenBank/DDBJ whole genome shotgun (WGS) entry which is preliminary data.</text>
</comment>
<dbReference type="EMBL" id="JANBOH010000152">
    <property type="protein sequence ID" value="KAJ1644626.1"/>
    <property type="molecule type" value="Genomic_DNA"/>
</dbReference>
<feature type="compositionally biased region" description="Basic and acidic residues" evidence="1">
    <location>
        <begin position="172"/>
        <end position="190"/>
    </location>
</feature>
<name>A0A9W8CJA6_9FUNG</name>
<dbReference type="AlphaFoldDB" id="A0A9W8CJA6"/>
<evidence type="ECO:0000313" key="2">
    <source>
        <dbReference type="EMBL" id="KAJ1644626.1"/>
    </source>
</evidence>
<evidence type="ECO:0000256" key="1">
    <source>
        <dbReference type="SAM" id="MobiDB-lite"/>
    </source>
</evidence>
<organism evidence="2 3">
    <name type="scientific">Coemansia asiatica</name>
    <dbReference type="NCBI Taxonomy" id="1052880"/>
    <lineage>
        <taxon>Eukaryota</taxon>
        <taxon>Fungi</taxon>
        <taxon>Fungi incertae sedis</taxon>
        <taxon>Zoopagomycota</taxon>
        <taxon>Kickxellomycotina</taxon>
        <taxon>Kickxellomycetes</taxon>
        <taxon>Kickxellales</taxon>
        <taxon>Kickxellaceae</taxon>
        <taxon>Coemansia</taxon>
    </lineage>
</organism>
<accession>A0A9W8CJA6</accession>
<protein>
    <submittedName>
        <fullName evidence="2">Uncharacterized protein</fullName>
    </submittedName>
</protein>
<feature type="region of interest" description="Disordered" evidence="1">
    <location>
        <begin position="108"/>
        <end position="201"/>
    </location>
</feature>
<sequence>MFSGSNKNNSGNVSGNTGTAAPQPQPIPKLAGQHSEQQHMQDPPEQTRRSSFAGWPQTLFGFSSTSKMPGASGFSPPTTSYSMAGANSLPDSTASAFSGMGLFRRFSTSSAGVAPPSNDASQALENPRSDYRWPAANSSNLDKALDSGNNGGYGKASSGANKEQRHHLQPKVFDEIRTHEDPPSRPDSRMRNLMLSGQFLI</sequence>
<proteinExistence type="predicted"/>
<feature type="region of interest" description="Disordered" evidence="1">
    <location>
        <begin position="1"/>
        <end position="96"/>
    </location>
</feature>